<keyword evidence="2" id="KW-1185">Reference proteome</keyword>
<dbReference type="CDD" id="cd22997">
    <property type="entry name" value="GT_LH"/>
    <property type="match status" value="1"/>
</dbReference>
<dbReference type="Proteomes" id="UP001465755">
    <property type="component" value="Unassembled WGS sequence"/>
</dbReference>
<dbReference type="AlphaFoldDB" id="A0AAW1P8E3"/>
<evidence type="ECO:0000313" key="2">
    <source>
        <dbReference type="Proteomes" id="UP001465755"/>
    </source>
</evidence>
<gene>
    <name evidence="1" type="ORF">WJX73_009187</name>
</gene>
<sequence length="310" mass="35456">MLSCSPVTAVGLSLASGSKPIRVLTVHTDPNSENLGLMLESMDKALYNLTVVPLTGRFMYYHSKFYPIIPTLREIPDDEIILVVDGNDILFFPCERDLRKELGKFKADLVLAHAKFQHPDYALESLFPPSMEFDSQPFPNPEAKIFFEERRFMDSGVILCKAGALKFFLSESYLGTLQLKFDYPHTIYRHWDDQQFWTQLFLAQTVASSQWSPKRPRIAIDSEGLISQHFNIYNTYVMDAQTRYVTQISEAGKPLTKREICILQAPGGSINYVPMFHQVFPRFKRNRRHLWKSGEPTTSLNSTTPAITSS</sequence>
<accession>A0AAW1P8E3</accession>
<evidence type="ECO:0000313" key="1">
    <source>
        <dbReference type="EMBL" id="KAK9804676.1"/>
    </source>
</evidence>
<dbReference type="EMBL" id="JALJOQ010000048">
    <property type="protein sequence ID" value="KAK9804676.1"/>
    <property type="molecule type" value="Genomic_DNA"/>
</dbReference>
<organism evidence="1 2">
    <name type="scientific">Symbiochloris irregularis</name>
    <dbReference type="NCBI Taxonomy" id="706552"/>
    <lineage>
        <taxon>Eukaryota</taxon>
        <taxon>Viridiplantae</taxon>
        <taxon>Chlorophyta</taxon>
        <taxon>core chlorophytes</taxon>
        <taxon>Trebouxiophyceae</taxon>
        <taxon>Trebouxiales</taxon>
        <taxon>Trebouxiaceae</taxon>
        <taxon>Symbiochloris</taxon>
    </lineage>
</organism>
<name>A0AAW1P8E3_9CHLO</name>
<protein>
    <submittedName>
        <fullName evidence="1">Uncharacterized protein</fullName>
    </submittedName>
</protein>
<proteinExistence type="predicted"/>
<reference evidence="1 2" key="1">
    <citation type="journal article" date="2024" name="Nat. Commun.">
        <title>Phylogenomics reveals the evolutionary origins of lichenization in chlorophyte algae.</title>
        <authorList>
            <person name="Puginier C."/>
            <person name="Libourel C."/>
            <person name="Otte J."/>
            <person name="Skaloud P."/>
            <person name="Haon M."/>
            <person name="Grisel S."/>
            <person name="Petersen M."/>
            <person name="Berrin J.G."/>
            <person name="Delaux P.M."/>
            <person name="Dal Grande F."/>
            <person name="Keller J."/>
        </authorList>
    </citation>
    <scope>NUCLEOTIDE SEQUENCE [LARGE SCALE GENOMIC DNA]</scope>
    <source>
        <strain evidence="1 2">SAG 2036</strain>
    </source>
</reference>
<comment type="caution">
    <text evidence="1">The sequence shown here is derived from an EMBL/GenBank/DDBJ whole genome shotgun (WGS) entry which is preliminary data.</text>
</comment>